<feature type="domain" description="Response regulatory" evidence="11">
    <location>
        <begin position="7"/>
        <end position="122"/>
    </location>
</feature>
<comment type="catalytic activity">
    <reaction evidence="1">
        <text>ATP + protein L-histidine = ADP + protein N-phospho-L-histidine.</text>
        <dbReference type="EC" id="2.7.13.3"/>
    </reaction>
</comment>
<keyword evidence="9" id="KW-0175">Coiled coil</keyword>
<dbReference type="InterPro" id="IPR001789">
    <property type="entry name" value="Sig_transdc_resp-reg_receiver"/>
</dbReference>
<dbReference type="Pfam" id="PF02518">
    <property type="entry name" value="HATPase_c"/>
    <property type="match status" value="1"/>
</dbReference>
<evidence type="ECO:0000313" key="12">
    <source>
        <dbReference type="EMBL" id="RAK56941.1"/>
    </source>
</evidence>
<dbReference type="Pfam" id="PF07568">
    <property type="entry name" value="HisKA_2"/>
    <property type="match status" value="1"/>
</dbReference>
<dbReference type="Proteomes" id="UP000249725">
    <property type="component" value="Unassembled WGS sequence"/>
</dbReference>
<comment type="caution">
    <text evidence="12">The sequence shown here is derived from an EMBL/GenBank/DDBJ whole genome shotgun (WGS) entry which is preliminary data.</text>
</comment>
<reference evidence="13" key="1">
    <citation type="submission" date="2018-05" db="EMBL/GenBank/DDBJ databases">
        <authorList>
            <person name="Li X."/>
        </authorList>
    </citation>
    <scope>NUCLEOTIDE SEQUENCE [LARGE SCALE GENOMIC DNA]</scope>
    <source>
        <strain evidence="13">YIM 73061</strain>
    </source>
</reference>
<sequence>MTERNCRVLYVDDDEGLRRLVARALTRRGYQVETAASGEEGFARVQAESFDLVALDHYMPGQGGFATLELIVSEIPNPPPIVYVTGSEETRVAVAALKAGAADYVVKTVGEDFFDLLENAFEGALDQVQLRRRNQEAEEALRASNHRLEALLREVNHRVANSLQLVSAFVQMQASYLPDETARAALQDTQRRIEAIIQVHRRLYTSGEVETVDMQDYLAALVRELEDTWSTPQAPRRLQLEVEPIRLQTDRAVSLGVIVNELISNACKYAYEPAEPGEVRIGLSRAGDADLLLTVEDDGRGLDEAAPPQGTGLGGRLIKAMAKSLGSNVVYETDRQGVRASLRVPA</sequence>
<dbReference type="InterPro" id="IPR003594">
    <property type="entry name" value="HATPase_dom"/>
</dbReference>
<dbReference type="GO" id="GO:0000160">
    <property type="term" value="P:phosphorelay signal transduction system"/>
    <property type="evidence" value="ECO:0007669"/>
    <property type="project" value="InterPro"/>
</dbReference>
<dbReference type="InterPro" id="IPR011006">
    <property type="entry name" value="CheY-like_superfamily"/>
</dbReference>
<name>A0A328ARQ6_9CAUL</name>
<evidence type="ECO:0000256" key="9">
    <source>
        <dbReference type="SAM" id="Coils"/>
    </source>
</evidence>
<keyword evidence="13" id="KW-1185">Reference proteome</keyword>
<dbReference type="Gene3D" id="3.30.450.20">
    <property type="entry name" value="PAS domain"/>
    <property type="match status" value="1"/>
</dbReference>
<feature type="domain" description="Histidine kinase" evidence="10">
    <location>
        <begin position="154"/>
        <end position="346"/>
    </location>
</feature>
<evidence type="ECO:0000256" key="4">
    <source>
        <dbReference type="ARBA" id="ARBA00022679"/>
    </source>
</evidence>
<dbReference type="PANTHER" id="PTHR41523:SF8">
    <property type="entry name" value="ETHYLENE RESPONSE SENSOR PROTEIN"/>
    <property type="match status" value="1"/>
</dbReference>
<feature type="modified residue" description="4-aspartylphosphate" evidence="8">
    <location>
        <position position="56"/>
    </location>
</feature>
<keyword evidence="4" id="KW-0808">Transferase</keyword>
<evidence type="ECO:0000256" key="1">
    <source>
        <dbReference type="ARBA" id="ARBA00000085"/>
    </source>
</evidence>
<dbReference type="OrthoDB" id="7297573at2"/>
<dbReference type="InterPro" id="IPR005467">
    <property type="entry name" value="His_kinase_dom"/>
</dbReference>
<proteinExistence type="predicted"/>
<gene>
    <name evidence="12" type="ORF">DJ018_02940</name>
</gene>
<dbReference type="SUPFAM" id="SSF52172">
    <property type="entry name" value="CheY-like"/>
    <property type="match status" value="1"/>
</dbReference>
<dbReference type="CDD" id="cd00156">
    <property type="entry name" value="REC"/>
    <property type="match status" value="1"/>
</dbReference>
<dbReference type="SMART" id="SM00448">
    <property type="entry name" value="REC"/>
    <property type="match status" value="1"/>
</dbReference>
<dbReference type="Pfam" id="PF00072">
    <property type="entry name" value="Response_reg"/>
    <property type="match status" value="1"/>
</dbReference>
<feature type="coiled-coil region" evidence="9">
    <location>
        <begin position="127"/>
        <end position="154"/>
    </location>
</feature>
<dbReference type="GO" id="GO:0004673">
    <property type="term" value="F:protein histidine kinase activity"/>
    <property type="evidence" value="ECO:0007669"/>
    <property type="project" value="UniProtKB-EC"/>
</dbReference>
<dbReference type="PROSITE" id="PS50110">
    <property type="entry name" value="RESPONSE_REGULATORY"/>
    <property type="match status" value="1"/>
</dbReference>
<accession>A0A328ARQ6</accession>
<dbReference type="InterPro" id="IPR036890">
    <property type="entry name" value="HATPase_C_sf"/>
</dbReference>
<dbReference type="SUPFAM" id="SSF55874">
    <property type="entry name" value="ATPase domain of HSP90 chaperone/DNA topoisomerase II/histidine kinase"/>
    <property type="match status" value="1"/>
</dbReference>
<evidence type="ECO:0000256" key="5">
    <source>
        <dbReference type="ARBA" id="ARBA00022741"/>
    </source>
</evidence>
<evidence type="ECO:0000256" key="3">
    <source>
        <dbReference type="ARBA" id="ARBA00022553"/>
    </source>
</evidence>
<dbReference type="SMART" id="SM00387">
    <property type="entry name" value="HATPase_c"/>
    <property type="match status" value="1"/>
</dbReference>
<evidence type="ECO:0000256" key="2">
    <source>
        <dbReference type="ARBA" id="ARBA00012438"/>
    </source>
</evidence>
<evidence type="ECO:0000256" key="8">
    <source>
        <dbReference type="PROSITE-ProRule" id="PRU00169"/>
    </source>
</evidence>
<dbReference type="EC" id="2.7.13.3" evidence="2"/>
<dbReference type="InterPro" id="IPR011495">
    <property type="entry name" value="Sig_transdc_His_kin_sub2_dim/P"/>
</dbReference>
<dbReference type="PROSITE" id="PS50109">
    <property type="entry name" value="HIS_KIN"/>
    <property type="match status" value="1"/>
</dbReference>
<keyword evidence="7" id="KW-0067">ATP-binding</keyword>
<dbReference type="Gene3D" id="3.30.565.10">
    <property type="entry name" value="Histidine kinase-like ATPase, C-terminal domain"/>
    <property type="match status" value="1"/>
</dbReference>
<dbReference type="RefSeq" id="WP_111513393.1">
    <property type="nucleotide sequence ID" value="NZ_QFYR01000001.1"/>
</dbReference>
<protein>
    <recommendedName>
        <fullName evidence="2">histidine kinase</fullName>
        <ecNumber evidence="2">2.7.13.3</ecNumber>
    </recommendedName>
</protein>
<keyword evidence="3 8" id="KW-0597">Phosphoprotein</keyword>
<dbReference type="PANTHER" id="PTHR41523">
    <property type="entry name" value="TWO-COMPONENT SYSTEM SENSOR PROTEIN"/>
    <property type="match status" value="1"/>
</dbReference>
<dbReference type="AlphaFoldDB" id="A0A328ARQ6"/>
<evidence type="ECO:0000259" key="11">
    <source>
        <dbReference type="PROSITE" id="PS50110"/>
    </source>
</evidence>
<evidence type="ECO:0000256" key="6">
    <source>
        <dbReference type="ARBA" id="ARBA00022777"/>
    </source>
</evidence>
<keyword evidence="5" id="KW-0547">Nucleotide-binding</keyword>
<keyword evidence="6 12" id="KW-0418">Kinase</keyword>
<dbReference type="EMBL" id="QFYR01000001">
    <property type="protein sequence ID" value="RAK56941.1"/>
    <property type="molecule type" value="Genomic_DNA"/>
</dbReference>
<evidence type="ECO:0000259" key="10">
    <source>
        <dbReference type="PROSITE" id="PS50109"/>
    </source>
</evidence>
<organism evidence="12 13">
    <name type="scientific">Phenylobacterium deserti</name>
    <dbReference type="NCBI Taxonomy" id="1914756"/>
    <lineage>
        <taxon>Bacteria</taxon>
        <taxon>Pseudomonadati</taxon>
        <taxon>Pseudomonadota</taxon>
        <taxon>Alphaproteobacteria</taxon>
        <taxon>Caulobacterales</taxon>
        <taxon>Caulobacteraceae</taxon>
        <taxon>Phenylobacterium</taxon>
    </lineage>
</organism>
<evidence type="ECO:0000313" key="13">
    <source>
        <dbReference type="Proteomes" id="UP000249725"/>
    </source>
</evidence>
<dbReference type="GO" id="GO:0005524">
    <property type="term" value="F:ATP binding"/>
    <property type="evidence" value="ECO:0007669"/>
    <property type="project" value="UniProtKB-KW"/>
</dbReference>
<evidence type="ECO:0000256" key="7">
    <source>
        <dbReference type="ARBA" id="ARBA00022840"/>
    </source>
</evidence>
<dbReference type="Gene3D" id="3.40.50.2300">
    <property type="match status" value="1"/>
</dbReference>